<protein>
    <submittedName>
        <fullName evidence="1">Uncharacterized protein</fullName>
    </submittedName>
</protein>
<organism evidence="1 2">
    <name type="scientific">Cryobacterium lactosi</name>
    <dbReference type="NCBI Taxonomy" id="1259202"/>
    <lineage>
        <taxon>Bacteria</taxon>
        <taxon>Bacillati</taxon>
        <taxon>Actinomycetota</taxon>
        <taxon>Actinomycetes</taxon>
        <taxon>Micrococcales</taxon>
        <taxon>Microbacteriaceae</taxon>
        <taxon>Cryobacterium</taxon>
    </lineage>
</organism>
<accession>A0A4R9BW87</accession>
<evidence type="ECO:0000313" key="2">
    <source>
        <dbReference type="Proteomes" id="UP000298468"/>
    </source>
</evidence>
<sequence>MGRGNRGSGAWRLNQEDIPLPEWVDNPDRALTVPVVFRVDPADPAPEREDVPDEFAERGVLAWADTLRKRLMTGTALDRGGIILGLRDLVADLRDAVRPSDRVVKHILTVVAEIAPVCPRDGRGVISIVPRSPVRTGRHSCLYFVRA</sequence>
<evidence type="ECO:0000313" key="1">
    <source>
        <dbReference type="EMBL" id="TFD92124.1"/>
    </source>
</evidence>
<dbReference type="Proteomes" id="UP000298468">
    <property type="component" value="Unassembled WGS sequence"/>
</dbReference>
<keyword evidence="2" id="KW-1185">Reference proteome</keyword>
<proteinExistence type="predicted"/>
<dbReference type="RefSeq" id="WP_134640236.1">
    <property type="nucleotide sequence ID" value="NZ_SOHM01000012.1"/>
</dbReference>
<gene>
    <name evidence="1" type="ORF">E3T61_07405</name>
</gene>
<name>A0A4R9BW87_9MICO</name>
<dbReference type="OrthoDB" id="5108126at2"/>
<comment type="caution">
    <text evidence="1">The sequence shown here is derived from an EMBL/GenBank/DDBJ whole genome shotgun (WGS) entry which is preliminary data.</text>
</comment>
<reference evidence="1 2" key="1">
    <citation type="submission" date="2019-03" db="EMBL/GenBank/DDBJ databases">
        <title>Genomics of glacier-inhabiting Cryobacterium strains.</title>
        <authorList>
            <person name="Liu Q."/>
            <person name="Xin Y.-H."/>
        </authorList>
    </citation>
    <scope>NUCLEOTIDE SEQUENCE [LARGE SCALE GENOMIC DNA]</scope>
    <source>
        <strain evidence="1 2">Sr59</strain>
    </source>
</reference>
<dbReference type="EMBL" id="SOHM01000012">
    <property type="protein sequence ID" value="TFD92124.1"/>
    <property type="molecule type" value="Genomic_DNA"/>
</dbReference>
<dbReference type="AlphaFoldDB" id="A0A4R9BW87"/>